<protein>
    <submittedName>
        <fullName evidence="1">Uncharacterized protein</fullName>
    </submittedName>
</protein>
<organism evidence="1 2">
    <name type="scientific">Solanum commersonii</name>
    <name type="common">Commerson's wild potato</name>
    <name type="synonym">Commerson's nightshade</name>
    <dbReference type="NCBI Taxonomy" id="4109"/>
    <lineage>
        <taxon>Eukaryota</taxon>
        <taxon>Viridiplantae</taxon>
        <taxon>Streptophyta</taxon>
        <taxon>Embryophyta</taxon>
        <taxon>Tracheophyta</taxon>
        <taxon>Spermatophyta</taxon>
        <taxon>Magnoliopsida</taxon>
        <taxon>eudicotyledons</taxon>
        <taxon>Gunneridae</taxon>
        <taxon>Pentapetalae</taxon>
        <taxon>asterids</taxon>
        <taxon>lamiids</taxon>
        <taxon>Solanales</taxon>
        <taxon>Solanaceae</taxon>
        <taxon>Solanoideae</taxon>
        <taxon>Solaneae</taxon>
        <taxon>Solanum</taxon>
    </lineage>
</organism>
<comment type="caution">
    <text evidence="1">The sequence shown here is derived from an EMBL/GenBank/DDBJ whole genome shotgun (WGS) entry which is preliminary data.</text>
</comment>
<evidence type="ECO:0000313" key="2">
    <source>
        <dbReference type="Proteomes" id="UP000824120"/>
    </source>
</evidence>
<dbReference type="AlphaFoldDB" id="A0A9J5WCQ9"/>
<gene>
    <name evidence="1" type="ORF">H5410_062869</name>
</gene>
<name>A0A9J5WCQ9_SOLCO</name>
<dbReference type="Proteomes" id="UP000824120">
    <property type="component" value="Chromosome 12"/>
</dbReference>
<sequence length="91" mass="10629">MITRKGKESIHGVGWKLHKAKYKLDTWDNLFSSVILDPYDAEKPSWNPSNVVSPSLLPLFQREVPLKIDRLLASKWLIHLRQRTPRIRNSP</sequence>
<accession>A0A9J5WCQ9</accession>
<dbReference type="EMBL" id="JACXVP010000012">
    <property type="protein sequence ID" value="KAG5573103.1"/>
    <property type="molecule type" value="Genomic_DNA"/>
</dbReference>
<keyword evidence="2" id="KW-1185">Reference proteome</keyword>
<reference evidence="1 2" key="1">
    <citation type="submission" date="2020-09" db="EMBL/GenBank/DDBJ databases">
        <title>De no assembly of potato wild relative species, Solanum commersonii.</title>
        <authorList>
            <person name="Cho K."/>
        </authorList>
    </citation>
    <scope>NUCLEOTIDE SEQUENCE [LARGE SCALE GENOMIC DNA]</scope>
    <source>
        <strain evidence="1">LZ3.2</strain>
        <tissue evidence="1">Leaf</tissue>
    </source>
</reference>
<evidence type="ECO:0000313" key="1">
    <source>
        <dbReference type="EMBL" id="KAG5573103.1"/>
    </source>
</evidence>
<proteinExistence type="predicted"/>